<sequence>MYLYDRARSAISVPSPRHTSSSPWASLYIPPGFNRPPPHLVFFLVTRPTRALVRPVTLRILSSTVLASRLRSALNQWIASVAFLERRHWLPPPQNRLQAVLRPRQIGDLISLVTSFISDPHLYLCSQPHAA</sequence>
<accession>A0A5B0P145</accession>
<proteinExistence type="predicted"/>
<protein>
    <submittedName>
        <fullName evidence="1">Uncharacterized protein</fullName>
    </submittedName>
</protein>
<name>A0A5B0P145_PUCGR</name>
<dbReference type="AlphaFoldDB" id="A0A5B0P145"/>
<evidence type="ECO:0000313" key="2">
    <source>
        <dbReference type="Proteomes" id="UP000325313"/>
    </source>
</evidence>
<reference evidence="1 2" key="1">
    <citation type="submission" date="2019-05" db="EMBL/GenBank/DDBJ databases">
        <title>Emergence of the Ug99 lineage of the wheat stem rust pathogen through somatic hybridization.</title>
        <authorList>
            <person name="Li F."/>
            <person name="Upadhyaya N.M."/>
            <person name="Sperschneider J."/>
            <person name="Matny O."/>
            <person name="Nguyen-Phuc H."/>
            <person name="Mago R."/>
            <person name="Raley C."/>
            <person name="Miller M.E."/>
            <person name="Silverstein K.A.T."/>
            <person name="Henningsen E."/>
            <person name="Hirsch C.D."/>
            <person name="Visser B."/>
            <person name="Pretorius Z.A."/>
            <person name="Steffenson B.J."/>
            <person name="Schwessinger B."/>
            <person name="Dodds P.N."/>
            <person name="Figueroa M."/>
        </authorList>
    </citation>
    <scope>NUCLEOTIDE SEQUENCE [LARGE SCALE GENOMIC DNA]</scope>
    <source>
        <strain evidence="1 2">Ug99</strain>
    </source>
</reference>
<evidence type="ECO:0000313" key="1">
    <source>
        <dbReference type="EMBL" id="KAA1093759.1"/>
    </source>
</evidence>
<comment type="caution">
    <text evidence="1">The sequence shown here is derived from an EMBL/GenBank/DDBJ whole genome shotgun (WGS) entry which is preliminary data.</text>
</comment>
<organism evidence="1 2">
    <name type="scientific">Puccinia graminis f. sp. tritici</name>
    <dbReference type="NCBI Taxonomy" id="56615"/>
    <lineage>
        <taxon>Eukaryota</taxon>
        <taxon>Fungi</taxon>
        <taxon>Dikarya</taxon>
        <taxon>Basidiomycota</taxon>
        <taxon>Pucciniomycotina</taxon>
        <taxon>Pucciniomycetes</taxon>
        <taxon>Pucciniales</taxon>
        <taxon>Pucciniaceae</taxon>
        <taxon>Puccinia</taxon>
    </lineage>
</organism>
<dbReference type="Proteomes" id="UP000325313">
    <property type="component" value="Unassembled WGS sequence"/>
</dbReference>
<dbReference type="EMBL" id="VDEP01000373">
    <property type="protein sequence ID" value="KAA1093759.1"/>
    <property type="molecule type" value="Genomic_DNA"/>
</dbReference>
<gene>
    <name evidence="1" type="ORF">PGTUg99_027142</name>
</gene>